<keyword evidence="1" id="KW-0812">Transmembrane</keyword>
<keyword evidence="3" id="KW-1185">Reference proteome</keyword>
<proteinExistence type="predicted"/>
<dbReference type="Proteomes" id="UP000253606">
    <property type="component" value="Chromosome"/>
</dbReference>
<dbReference type="AlphaFoldDB" id="A0A2Z5G6C9"/>
<reference evidence="2 3" key="1">
    <citation type="journal article" date="2018" name="Front. Microbiol.">
        <title>Hydrolytic Capabilities as a Key to Environmental Success: Chitinolytic and Cellulolytic Acidobacteria From Acidic Sub-arctic Soils and Boreal Peatlands.</title>
        <authorList>
            <person name="Belova S.E."/>
            <person name="Ravin N.V."/>
            <person name="Pankratov T.A."/>
            <person name="Rakitin A.L."/>
            <person name="Ivanova A.A."/>
            <person name="Beletsky A.V."/>
            <person name="Mardanov A.V."/>
            <person name="Sinninghe Damste J.S."/>
            <person name="Dedysh S.N."/>
        </authorList>
    </citation>
    <scope>NUCLEOTIDE SEQUENCE [LARGE SCALE GENOMIC DNA]</scope>
    <source>
        <strain evidence="2 3">SBC82</strain>
    </source>
</reference>
<evidence type="ECO:0008006" key="4">
    <source>
        <dbReference type="Google" id="ProtNLM"/>
    </source>
</evidence>
<dbReference type="PANTHER" id="PTHR34989:SF1">
    <property type="entry name" value="PROTEIN HDED"/>
    <property type="match status" value="1"/>
</dbReference>
<dbReference type="EMBL" id="CP030840">
    <property type="protein sequence ID" value="AXC14539.1"/>
    <property type="molecule type" value="Genomic_DNA"/>
</dbReference>
<feature type="transmembrane region" description="Helical" evidence="1">
    <location>
        <begin position="49"/>
        <end position="70"/>
    </location>
</feature>
<dbReference type="InterPro" id="IPR052712">
    <property type="entry name" value="Acid_resist_chaperone_HdeD"/>
</dbReference>
<accession>A0A2Z5G6C9</accession>
<dbReference type="GO" id="GO:0005886">
    <property type="term" value="C:plasma membrane"/>
    <property type="evidence" value="ECO:0007669"/>
    <property type="project" value="TreeGrafter"/>
</dbReference>
<dbReference type="Pfam" id="PF03729">
    <property type="entry name" value="DUF308"/>
    <property type="match status" value="2"/>
</dbReference>
<organism evidence="2 3">
    <name type="scientific">Acidisarcina polymorpha</name>
    <dbReference type="NCBI Taxonomy" id="2211140"/>
    <lineage>
        <taxon>Bacteria</taxon>
        <taxon>Pseudomonadati</taxon>
        <taxon>Acidobacteriota</taxon>
        <taxon>Terriglobia</taxon>
        <taxon>Terriglobales</taxon>
        <taxon>Acidobacteriaceae</taxon>
        <taxon>Acidisarcina</taxon>
    </lineage>
</organism>
<feature type="transmembrane region" description="Helical" evidence="1">
    <location>
        <begin position="134"/>
        <end position="154"/>
    </location>
</feature>
<feature type="transmembrane region" description="Helical" evidence="1">
    <location>
        <begin position="6"/>
        <end position="37"/>
    </location>
</feature>
<gene>
    <name evidence="2" type="ORF">ACPOL_5289</name>
</gene>
<protein>
    <recommendedName>
        <fullName evidence="4">HdeD protein</fullName>
    </recommendedName>
</protein>
<keyword evidence="1" id="KW-0472">Membrane</keyword>
<dbReference type="KEGG" id="abas:ACPOL_5289"/>
<dbReference type="InterPro" id="IPR005325">
    <property type="entry name" value="DUF308_memb"/>
</dbReference>
<sequence>MGALLFLAGVFAIAAPFFAGIAASVFFGWLILFAGVAHRVYAWSERGGGAILWQMLIGLVYVIAALYILVLPIAGVVTLTLVLAFYIAIEGAFELIVFSLLRRLRGAVWFLIDGLVSLLLAGLIFFRWPSSSLWAVGTLVGISLLFSGIARMTFPIGRQQI</sequence>
<evidence type="ECO:0000313" key="2">
    <source>
        <dbReference type="EMBL" id="AXC14539.1"/>
    </source>
</evidence>
<name>A0A2Z5G6C9_9BACT</name>
<evidence type="ECO:0000256" key="1">
    <source>
        <dbReference type="SAM" id="Phobius"/>
    </source>
</evidence>
<evidence type="ECO:0000313" key="3">
    <source>
        <dbReference type="Proteomes" id="UP000253606"/>
    </source>
</evidence>
<feature type="transmembrane region" description="Helical" evidence="1">
    <location>
        <begin position="76"/>
        <end position="101"/>
    </location>
</feature>
<dbReference type="PANTHER" id="PTHR34989">
    <property type="entry name" value="PROTEIN HDED"/>
    <property type="match status" value="1"/>
</dbReference>
<keyword evidence="1" id="KW-1133">Transmembrane helix</keyword>
<feature type="transmembrane region" description="Helical" evidence="1">
    <location>
        <begin position="108"/>
        <end position="128"/>
    </location>
</feature>